<organism evidence="3 4">
    <name type="scientific">Potamilus streckersoni</name>
    <dbReference type="NCBI Taxonomy" id="2493646"/>
    <lineage>
        <taxon>Eukaryota</taxon>
        <taxon>Metazoa</taxon>
        <taxon>Spiralia</taxon>
        <taxon>Lophotrochozoa</taxon>
        <taxon>Mollusca</taxon>
        <taxon>Bivalvia</taxon>
        <taxon>Autobranchia</taxon>
        <taxon>Heteroconchia</taxon>
        <taxon>Palaeoheterodonta</taxon>
        <taxon>Unionida</taxon>
        <taxon>Unionoidea</taxon>
        <taxon>Unionidae</taxon>
        <taxon>Ambleminae</taxon>
        <taxon>Lampsilini</taxon>
        <taxon>Potamilus</taxon>
    </lineage>
</organism>
<reference evidence="3" key="1">
    <citation type="journal article" date="2021" name="Genome Biol. Evol.">
        <title>A High-Quality Reference Genome for a Parasitic Bivalve with Doubly Uniparental Inheritance (Bivalvia: Unionida).</title>
        <authorList>
            <person name="Smith C.H."/>
        </authorList>
    </citation>
    <scope>NUCLEOTIDE SEQUENCE</scope>
    <source>
        <strain evidence="3">CHS0354</strain>
    </source>
</reference>
<feature type="domain" description="VWFC" evidence="2">
    <location>
        <begin position="148"/>
        <end position="208"/>
    </location>
</feature>
<keyword evidence="4" id="KW-1185">Reference proteome</keyword>
<feature type="domain" description="VWFC" evidence="2">
    <location>
        <begin position="27"/>
        <end position="88"/>
    </location>
</feature>
<feature type="domain" description="VWFC" evidence="2">
    <location>
        <begin position="268"/>
        <end position="328"/>
    </location>
</feature>
<dbReference type="PANTHER" id="PTHR46252:SF3">
    <property type="entry name" value="KIELIN_CHORDIN-LIKE PROTEIN"/>
    <property type="match status" value="1"/>
</dbReference>
<evidence type="ECO:0000259" key="2">
    <source>
        <dbReference type="PROSITE" id="PS50184"/>
    </source>
</evidence>
<gene>
    <name evidence="3" type="ORF">CHS0354_012820</name>
</gene>
<feature type="domain" description="VWFC" evidence="2">
    <location>
        <begin position="328"/>
        <end position="386"/>
    </location>
</feature>
<feature type="signal peptide" evidence="1">
    <location>
        <begin position="1"/>
        <end position="23"/>
    </location>
</feature>
<dbReference type="PROSITE" id="PS50184">
    <property type="entry name" value="VWFC_2"/>
    <property type="match status" value="6"/>
</dbReference>
<dbReference type="PROSITE" id="PS01208">
    <property type="entry name" value="VWFC_1"/>
    <property type="match status" value="2"/>
</dbReference>
<dbReference type="Proteomes" id="UP001195483">
    <property type="component" value="Unassembled WGS sequence"/>
</dbReference>
<dbReference type="PANTHER" id="PTHR46252">
    <property type="entry name" value="BRORIN FAMILY MEMBER"/>
    <property type="match status" value="1"/>
</dbReference>
<dbReference type="InterPro" id="IPR001007">
    <property type="entry name" value="VWF_dom"/>
</dbReference>
<reference evidence="3" key="2">
    <citation type="journal article" date="2021" name="Genome Biol. Evol.">
        <title>Developing a high-quality reference genome for a parasitic bivalve with doubly uniparental inheritance (Bivalvia: Unionida).</title>
        <authorList>
            <person name="Smith C.H."/>
        </authorList>
    </citation>
    <scope>NUCLEOTIDE SEQUENCE</scope>
    <source>
        <strain evidence="3">CHS0354</strain>
        <tissue evidence="3">Mantle</tissue>
    </source>
</reference>
<dbReference type="GO" id="GO:0030514">
    <property type="term" value="P:negative regulation of BMP signaling pathway"/>
    <property type="evidence" value="ECO:0007669"/>
    <property type="project" value="TreeGrafter"/>
</dbReference>
<dbReference type="GO" id="GO:0005615">
    <property type="term" value="C:extracellular space"/>
    <property type="evidence" value="ECO:0007669"/>
    <property type="project" value="TreeGrafter"/>
</dbReference>
<feature type="domain" description="VWFC" evidence="2">
    <location>
        <begin position="88"/>
        <end position="148"/>
    </location>
</feature>
<protein>
    <recommendedName>
        <fullName evidence="2">VWFC domain-containing protein</fullName>
    </recommendedName>
</protein>
<comment type="caution">
    <text evidence="3">The sequence shown here is derived from an EMBL/GenBank/DDBJ whole genome shotgun (WGS) entry which is preliminary data.</text>
</comment>
<feature type="chain" id="PRO_5042019816" description="VWFC domain-containing protein" evidence="1">
    <location>
        <begin position="24"/>
        <end position="503"/>
    </location>
</feature>
<dbReference type="Gene3D" id="6.20.200.20">
    <property type="match status" value="4"/>
</dbReference>
<sequence length="503" mass="54867">MSFHRAKNCLTLFIAVLPVFCRGHYPAWCLGADGKYYATGDLVPSTNPCEVECRCKGFDQVVCSITECAKPLCENPINIEGQCCPVCDGCTKDGVVYNTGDLVPSSNPCEVDCRCKGFDQVVCSITECAKPLCETPINIEGQCCPVCDGCNKDGVVYNTGDLVPSANPCEVDCRCKGFDQVVCSITECARLLCETPINIEGQCCPVCDGCTKDGVIYNTGDTVPSSNPCEVDCRCKGFDKVVCSIIECERPLCENPIIIEGQCCPVCDGCTKDGVVYNTGDWVPSRNPCEFDCRCQGFDQVLCGLIGCTKPQCKKPIHIEGQCCPVCDFCTKDGVVYNTGKLVNNDPCRLCTCQKSGQITCENIQCSKLTCLHQVVPKGECCPVCQCRHGNKYHLPGEIVKNVTCNPLICQSDGSIKAEPVKCEKLQCVNPIFPIGKCCPECKIGRTCERKKVIIKYGEDKLIGNEICRCGGDPWFPNAFCAVQNVSEKLLKNFGQYLDKYKP</sequence>
<accession>A0AAE0SVY0</accession>
<name>A0AAE0SVY0_9BIVA</name>
<dbReference type="AlphaFoldDB" id="A0AAE0SVY0"/>
<feature type="domain" description="VWFC" evidence="2">
    <location>
        <begin position="208"/>
        <end position="268"/>
    </location>
</feature>
<dbReference type="Pfam" id="PF23334">
    <property type="entry name" value="VWC2L_2nd"/>
    <property type="match status" value="6"/>
</dbReference>
<dbReference type="GO" id="GO:0032281">
    <property type="term" value="C:AMPA glutamate receptor complex"/>
    <property type="evidence" value="ECO:0007669"/>
    <property type="project" value="TreeGrafter"/>
</dbReference>
<reference evidence="3" key="3">
    <citation type="submission" date="2023-05" db="EMBL/GenBank/DDBJ databases">
        <authorList>
            <person name="Smith C.H."/>
        </authorList>
    </citation>
    <scope>NUCLEOTIDE SEQUENCE</scope>
    <source>
        <strain evidence="3">CHS0354</strain>
        <tissue evidence="3">Mantle</tissue>
    </source>
</reference>
<proteinExistence type="predicted"/>
<keyword evidence="1" id="KW-0732">Signal</keyword>
<dbReference type="EMBL" id="JAEAOA010000772">
    <property type="protein sequence ID" value="KAK3599212.1"/>
    <property type="molecule type" value="Genomic_DNA"/>
</dbReference>
<dbReference type="GO" id="GO:0045202">
    <property type="term" value="C:synapse"/>
    <property type="evidence" value="ECO:0007669"/>
    <property type="project" value="UniProtKB-SubCell"/>
</dbReference>
<dbReference type="SUPFAM" id="SSF57603">
    <property type="entry name" value="FnI-like domain"/>
    <property type="match status" value="7"/>
</dbReference>
<evidence type="ECO:0000313" key="3">
    <source>
        <dbReference type="EMBL" id="KAK3599212.1"/>
    </source>
</evidence>
<dbReference type="InterPro" id="IPR042979">
    <property type="entry name" value="VWC2/VWC2L"/>
</dbReference>
<evidence type="ECO:0000256" key="1">
    <source>
        <dbReference type="SAM" id="SignalP"/>
    </source>
</evidence>
<evidence type="ECO:0000313" key="4">
    <source>
        <dbReference type="Proteomes" id="UP001195483"/>
    </source>
</evidence>
<dbReference type="SMART" id="SM00214">
    <property type="entry name" value="VWC"/>
    <property type="match status" value="7"/>
</dbReference>